<sequence length="266" mass="29823">MIKTGGSIFTEMEVNVPASKAWTIYGTTDLMKITLPKYLKSVEILEGDGGVGTLCRTTPLEGASYLEKFTKVDNENLVKEVDIVEGAFLDYGFNFYRIRFENIATGENSCLTRTTLLFDVKEEYVANVSLVPIETTWTIYGTTDLMKITIPKYVKSVEILEGDGEVGTLCRTTPLEGASYLEKFTKVDNENLVKEVDIVEGAFLDYGFNFYQIRFENIATGENSCLTRTTLLFDVKEEYVANVSLVPIETSMNIMKDINAYVTAHN</sequence>
<evidence type="ECO:0000256" key="1">
    <source>
        <dbReference type="ARBA" id="ARBA00009744"/>
    </source>
</evidence>
<feature type="domain" description="Bet v I/Major latex protein" evidence="3">
    <location>
        <begin position="6"/>
        <end position="127"/>
    </location>
</feature>
<evidence type="ECO:0000259" key="3">
    <source>
        <dbReference type="Pfam" id="PF00407"/>
    </source>
</evidence>
<dbReference type="InterPro" id="IPR000916">
    <property type="entry name" value="Bet_v_I/MLP"/>
</dbReference>
<dbReference type="PANTHER" id="PTHR31213:SF19">
    <property type="entry name" value="BET V I_MAJOR LATEX PROTEIN DOMAIN-CONTAINING PROTEIN"/>
    <property type="match status" value="1"/>
</dbReference>
<dbReference type="GO" id="GO:0038023">
    <property type="term" value="F:signaling receptor activity"/>
    <property type="evidence" value="ECO:0007669"/>
    <property type="project" value="TreeGrafter"/>
</dbReference>
<dbReference type="Gene3D" id="3.30.530.20">
    <property type="match status" value="2"/>
</dbReference>
<evidence type="ECO:0000313" key="5">
    <source>
        <dbReference type="Proteomes" id="UP001188597"/>
    </source>
</evidence>
<dbReference type="GO" id="GO:0004864">
    <property type="term" value="F:protein phosphatase inhibitor activity"/>
    <property type="evidence" value="ECO:0007669"/>
    <property type="project" value="TreeGrafter"/>
</dbReference>
<dbReference type="Proteomes" id="UP001188597">
    <property type="component" value="Unassembled WGS sequence"/>
</dbReference>
<organism evidence="4 5">
    <name type="scientific">Escallonia herrerae</name>
    <dbReference type="NCBI Taxonomy" id="1293975"/>
    <lineage>
        <taxon>Eukaryota</taxon>
        <taxon>Viridiplantae</taxon>
        <taxon>Streptophyta</taxon>
        <taxon>Embryophyta</taxon>
        <taxon>Tracheophyta</taxon>
        <taxon>Spermatophyta</taxon>
        <taxon>Magnoliopsida</taxon>
        <taxon>eudicotyledons</taxon>
        <taxon>Gunneridae</taxon>
        <taxon>Pentapetalae</taxon>
        <taxon>asterids</taxon>
        <taxon>campanulids</taxon>
        <taxon>Escalloniales</taxon>
        <taxon>Escalloniaceae</taxon>
        <taxon>Escallonia</taxon>
    </lineage>
</organism>
<dbReference type="GO" id="GO:0009738">
    <property type="term" value="P:abscisic acid-activated signaling pathway"/>
    <property type="evidence" value="ECO:0007669"/>
    <property type="project" value="TreeGrafter"/>
</dbReference>
<dbReference type="GO" id="GO:0009820">
    <property type="term" value="P:alkaloid metabolic process"/>
    <property type="evidence" value="ECO:0007669"/>
    <property type="project" value="UniProtKB-KW"/>
</dbReference>
<dbReference type="EMBL" id="JAVXUP010000318">
    <property type="protein sequence ID" value="KAK3031091.1"/>
    <property type="molecule type" value="Genomic_DNA"/>
</dbReference>
<dbReference type="AlphaFoldDB" id="A0AA88WNM2"/>
<gene>
    <name evidence="4" type="ORF">RJ639_036831</name>
</gene>
<dbReference type="GO" id="GO:0006952">
    <property type="term" value="P:defense response"/>
    <property type="evidence" value="ECO:0007669"/>
    <property type="project" value="InterPro"/>
</dbReference>
<name>A0AA88WNM2_9ASTE</name>
<reference evidence="4" key="1">
    <citation type="submission" date="2022-12" db="EMBL/GenBank/DDBJ databases">
        <title>Draft genome assemblies for two species of Escallonia (Escalloniales).</title>
        <authorList>
            <person name="Chanderbali A."/>
            <person name="Dervinis C."/>
            <person name="Anghel I."/>
            <person name="Soltis D."/>
            <person name="Soltis P."/>
            <person name="Zapata F."/>
        </authorList>
    </citation>
    <scope>NUCLEOTIDE SEQUENCE</scope>
    <source>
        <strain evidence="4">UCBG64.0493</strain>
        <tissue evidence="4">Leaf</tissue>
    </source>
</reference>
<evidence type="ECO:0000313" key="4">
    <source>
        <dbReference type="EMBL" id="KAK3031091.1"/>
    </source>
</evidence>
<dbReference type="GO" id="GO:0005737">
    <property type="term" value="C:cytoplasm"/>
    <property type="evidence" value="ECO:0007669"/>
    <property type="project" value="TreeGrafter"/>
</dbReference>
<feature type="domain" description="Bet v I/Major latex protein" evidence="3">
    <location>
        <begin position="149"/>
        <end position="264"/>
    </location>
</feature>
<evidence type="ECO:0000256" key="2">
    <source>
        <dbReference type="ARBA" id="ARBA00022589"/>
    </source>
</evidence>
<accession>A0AA88WNM2</accession>
<keyword evidence="2" id="KW-0017">Alkaloid metabolism</keyword>
<dbReference type="GO" id="GO:0005634">
    <property type="term" value="C:nucleus"/>
    <property type="evidence" value="ECO:0007669"/>
    <property type="project" value="TreeGrafter"/>
</dbReference>
<protein>
    <recommendedName>
        <fullName evidence="3">Bet v I/Major latex protein domain-containing protein</fullName>
    </recommendedName>
</protein>
<comment type="similarity">
    <text evidence="1">Belongs to the BetVI family.</text>
</comment>
<proteinExistence type="inferred from homology"/>
<dbReference type="PANTHER" id="PTHR31213">
    <property type="entry name" value="OS08G0374000 PROTEIN-RELATED"/>
    <property type="match status" value="1"/>
</dbReference>
<keyword evidence="5" id="KW-1185">Reference proteome</keyword>
<dbReference type="InterPro" id="IPR050279">
    <property type="entry name" value="Plant_def-hormone_signal"/>
</dbReference>
<dbReference type="InterPro" id="IPR023393">
    <property type="entry name" value="START-like_dom_sf"/>
</dbReference>
<comment type="caution">
    <text evidence="4">The sequence shown here is derived from an EMBL/GenBank/DDBJ whole genome shotgun (WGS) entry which is preliminary data.</text>
</comment>
<dbReference type="Pfam" id="PF00407">
    <property type="entry name" value="Bet_v_1"/>
    <property type="match status" value="2"/>
</dbReference>
<dbReference type="GO" id="GO:0010427">
    <property type="term" value="F:abscisic acid binding"/>
    <property type="evidence" value="ECO:0007669"/>
    <property type="project" value="TreeGrafter"/>
</dbReference>
<dbReference type="SUPFAM" id="SSF55961">
    <property type="entry name" value="Bet v1-like"/>
    <property type="match status" value="2"/>
</dbReference>